<dbReference type="PROSITE" id="PS50222">
    <property type="entry name" value="EF_HAND_2"/>
    <property type="match status" value="1"/>
</dbReference>
<comment type="caution">
    <text evidence="4">The sequence shown here is derived from an EMBL/GenBank/DDBJ whole genome shotgun (WGS) entry which is preliminary data.</text>
</comment>
<evidence type="ECO:0000256" key="1">
    <source>
        <dbReference type="SAM" id="MobiDB-lite"/>
    </source>
</evidence>
<dbReference type="GO" id="GO:0005509">
    <property type="term" value="F:calcium ion binding"/>
    <property type="evidence" value="ECO:0007669"/>
    <property type="project" value="InterPro"/>
</dbReference>
<protein>
    <recommendedName>
        <fullName evidence="3">EF-hand domain-containing protein</fullName>
    </recommendedName>
</protein>
<proteinExistence type="predicted"/>
<dbReference type="PROSITE" id="PS51257">
    <property type="entry name" value="PROKAR_LIPOPROTEIN"/>
    <property type="match status" value="1"/>
</dbReference>
<evidence type="ECO:0000256" key="2">
    <source>
        <dbReference type="SAM" id="SignalP"/>
    </source>
</evidence>
<dbReference type="AlphaFoldDB" id="A0A1Q9DT81"/>
<dbReference type="EMBL" id="LSRX01000399">
    <property type="protein sequence ID" value="OLP98361.1"/>
    <property type="molecule type" value="Genomic_DNA"/>
</dbReference>
<sequence length="372" mass="40702">MFRVLAVLSMLSVGCGLVLTDKTQPTVNASEDDTVELAAEKADKSKTQNPVPPAGLSKKDQDDFQDTMLDEGEGEKDEKDDATEAKIKQQEKEADVTNTKDSDEPMEPAEGDEQMWQDFDKVQIKVDHVLDGSGILEREEVDSLLLSPQISSHSAERRKHIWKTYQVQKPLSPDVVRNVLEELDKSKDGKIVQAEFEDLYDDLWEEMSQMYASSAPAKSEPEAKSTGAKGQSQASAEKKTKVGKTSHSIVRFPLKVPPEARRSLADDTTTWYCQHRALGVVPGPWQRQPNDGGISCIAVPKEAIMLVVKSDWDLELVASGGYQITPAAMAVGTSSATATLRGFGSSLEPRENQAPSLPPGTMLHGQALDPLQ</sequence>
<feature type="compositionally biased region" description="Basic and acidic residues" evidence="1">
    <location>
        <begin position="76"/>
        <end position="103"/>
    </location>
</feature>
<feature type="signal peptide" evidence="2">
    <location>
        <begin position="1"/>
        <end position="20"/>
    </location>
</feature>
<gene>
    <name evidence="4" type="ORF">AK812_SmicGene19195</name>
</gene>
<feature type="region of interest" description="Disordered" evidence="1">
    <location>
        <begin position="211"/>
        <end position="246"/>
    </location>
</feature>
<feature type="region of interest" description="Disordered" evidence="1">
    <location>
        <begin position="345"/>
        <end position="372"/>
    </location>
</feature>
<accession>A0A1Q9DT81</accession>
<name>A0A1Q9DT81_SYMMI</name>
<dbReference type="InterPro" id="IPR002048">
    <property type="entry name" value="EF_hand_dom"/>
</dbReference>
<evidence type="ECO:0000259" key="3">
    <source>
        <dbReference type="PROSITE" id="PS50222"/>
    </source>
</evidence>
<evidence type="ECO:0000313" key="5">
    <source>
        <dbReference type="Proteomes" id="UP000186817"/>
    </source>
</evidence>
<dbReference type="Proteomes" id="UP000186817">
    <property type="component" value="Unassembled WGS sequence"/>
</dbReference>
<dbReference type="OrthoDB" id="437931at2759"/>
<dbReference type="SUPFAM" id="SSF47473">
    <property type="entry name" value="EF-hand"/>
    <property type="match status" value="1"/>
</dbReference>
<dbReference type="Gene3D" id="1.10.238.10">
    <property type="entry name" value="EF-hand"/>
    <property type="match status" value="1"/>
</dbReference>
<feature type="chain" id="PRO_5010268845" description="EF-hand domain-containing protein" evidence="2">
    <location>
        <begin position="21"/>
        <end position="372"/>
    </location>
</feature>
<keyword evidence="2" id="KW-0732">Signal</keyword>
<dbReference type="InterPro" id="IPR011992">
    <property type="entry name" value="EF-hand-dom_pair"/>
</dbReference>
<reference evidence="4 5" key="1">
    <citation type="submission" date="2016-02" db="EMBL/GenBank/DDBJ databases">
        <title>Genome analysis of coral dinoflagellate symbionts highlights evolutionary adaptations to a symbiotic lifestyle.</title>
        <authorList>
            <person name="Aranda M."/>
            <person name="Li Y."/>
            <person name="Liew Y.J."/>
            <person name="Baumgarten S."/>
            <person name="Simakov O."/>
            <person name="Wilson M."/>
            <person name="Piel J."/>
            <person name="Ashoor H."/>
            <person name="Bougouffa S."/>
            <person name="Bajic V.B."/>
            <person name="Ryu T."/>
            <person name="Ravasi T."/>
            <person name="Bayer T."/>
            <person name="Micklem G."/>
            <person name="Kim H."/>
            <person name="Bhak J."/>
            <person name="Lajeunesse T.C."/>
            <person name="Voolstra C.R."/>
        </authorList>
    </citation>
    <scope>NUCLEOTIDE SEQUENCE [LARGE SCALE GENOMIC DNA]</scope>
    <source>
        <strain evidence="4 5">CCMP2467</strain>
    </source>
</reference>
<feature type="domain" description="EF-hand" evidence="3">
    <location>
        <begin position="171"/>
        <end position="206"/>
    </location>
</feature>
<organism evidence="4 5">
    <name type="scientific">Symbiodinium microadriaticum</name>
    <name type="common">Dinoflagellate</name>
    <name type="synonym">Zooxanthella microadriatica</name>
    <dbReference type="NCBI Taxonomy" id="2951"/>
    <lineage>
        <taxon>Eukaryota</taxon>
        <taxon>Sar</taxon>
        <taxon>Alveolata</taxon>
        <taxon>Dinophyceae</taxon>
        <taxon>Suessiales</taxon>
        <taxon>Symbiodiniaceae</taxon>
        <taxon>Symbiodinium</taxon>
    </lineage>
</organism>
<evidence type="ECO:0000313" key="4">
    <source>
        <dbReference type="EMBL" id="OLP98361.1"/>
    </source>
</evidence>
<feature type="region of interest" description="Disordered" evidence="1">
    <location>
        <begin position="38"/>
        <end position="111"/>
    </location>
</feature>
<keyword evidence="5" id="KW-1185">Reference proteome</keyword>
<feature type="compositionally biased region" description="Acidic residues" evidence="1">
    <location>
        <begin position="63"/>
        <end position="75"/>
    </location>
</feature>